<evidence type="ECO:0000313" key="9">
    <source>
        <dbReference type="Proteomes" id="UP000085678"/>
    </source>
</evidence>
<organism evidence="9 10">
    <name type="scientific">Lingula anatina</name>
    <name type="common">Brachiopod</name>
    <name type="synonym">Lingula unguis</name>
    <dbReference type="NCBI Taxonomy" id="7574"/>
    <lineage>
        <taxon>Eukaryota</taxon>
        <taxon>Metazoa</taxon>
        <taxon>Spiralia</taxon>
        <taxon>Lophotrochozoa</taxon>
        <taxon>Brachiopoda</taxon>
        <taxon>Linguliformea</taxon>
        <taxon>Lingulata</taxon>
        <taxon>Lingulida</taxon>
        <taxon>Linguloidea</taxon>
        <taxon>Lingulidae</taxon>
        <taxon>Lingula</taxon>
    </lineage>
</organism>
<evidence type="ECO:0000256" key="2">
    <source>
        <dbReference type="ARBA" id="ARBA00022692"/>
    </source>
</evidence>
<dbReference type="PANTHER" id="PTHR46641">
    <property type="entry name" value="FMRFAMIDE RECEPTOR-RELATED"/>
    <property type="match status" value="1"/>
</dbReference>
<dbReference type="RefSeq" id="XP_013388133.2">
    <property type="nucleotide sequence ID" value="XM_013532679.2"/>
</dbReference>
<accession>A0A1S3HQ01</accession>
<evidence type="ECO:0000256" key="1">
    <source>
        <dbReference type="ARBA" id="ARBA00004370"/>
    </source>
</evidence>
<evidence type="ECO:0000256" key="4">
    <source>
        <dbReference type="ARBA" id="ARBA00023136"/>
    </source>
</evidence>
<dbReference type="InterPro" id="IPR000276">
    <property type="entry name" value="GPCR_Rhodpsn"/>
</dbReference>
<dbReference type="SUPFAM" id="SSF81321">
    <property type="entry name" value="Family A G protein-coupled receptor-like"/>
    <property type="match status" value="1"/>
</dbReference>
<dbReference type="PANTHER" id="PTHR46641:SF25">
    <property type="entry name" value="CNMAMIDE RECEPTOR-RELATED"/>
    <property type="match status" value="1"/>
</dbReference>
<keyword evidence="3 7" id="KW-1133">Transmembrane helix</keyword>
<evidence type="ECO:0000256" key="3">
    <source>
        <dbReference type="ARBA" id="ARBA00022989"/>
    </source>
</evidence>
<evidence type="ECO:0000313" key="10">
    <source>
        <dbReference type="RefSeq" id="XP_013388133.2"/>
    </source>
</evidence>
<dbReference type="AlphaFoldDB" id="A0A1S3HQ01"/>
<dbReference type="STRING" id="7574.A0A1S3HQ01"/>
<dbReference type="Pfam" id="PF00001">
    <property type="entry name" value="7tm_1"/>
    <property type="match status" value="1"/>
</dbReference>
<dbReference type="PROSITE" id="PS00237">
    <property type="entry name" value="G_PROTEIN_RECEP_F1_1"/>
    <property type="match status" value="1"/>
</dbReference>
<dbReference type="InterPro" id="IPR017452">
    <property type="entry name" value="GPCR_Rhodpsn_7TM"/>
</dbReference>
<gene>
    <name evidence="10" type="primary">LOC106157158</name>
</gene>
<comment type="similarity">
    <text evidence="5">Belongs to the G-protein coupled receptor 1 family.</text>
</comment>
<dbReference type="Gene3D" id="1.20.1070.10">
    <property type="entry name" value="Rhodopsin 7-helix transmembrane proteins"/>
    <property type="match status" value="1"/>
</dbReference>
<dbReference type="CDD" id="cd14978">
    <property type="entry name" value="7tmA_FMRFamide_R-like"/>
    <property type="match status" value="1"/>
</dbReference>
<name>A0A1S3HQ01_LINAN</name>
<reference evidence="10" key="1">
    <citation type="submission" date="2025-08" db="UniProtKB">
        <authorList>
            <consortium name="RefSeq"/>
        </authorList>
    </citation>
    <scope>IDENTIFICATION</scope>
    <source>
        <tissue evidence="10">Gonads</tissue>
    </source>
</reference>
<dbReference type="PRINTS" id="PR00237">
    <property type="entry name" value="GPCRRHODOPSN"/>
</dbReference>
<dbReference type="InterPro" id="IPR052954">
    <property type="entry name" value="GPCR-Ligand_Int"/>
</dbReference>
<dbReference type="GO" id="GO:0004930">
    <property type="term" value="F:G protein-coupled receptor activity"/>
    <property type="evidence" value="ECO:0007669"/>
    <property type="project" value="UniProtKB-KW"/>
</dbReference>
<proteinExistence type="inferred from homology"/>
<dbReference type="GeneID" id="106157158"/>
<evidence type="ECO:0000256" key="5">
    <source>
        <dbReference type="RuleBase" id="RU000688"/>
    </source>
</evidence>
<dbReference type="Proteomes" id="UP000085678">
    <property type="component" value="Unplaced"/>
</dbReference>
<feature type="domain" description="G-protein coupled receptors family 1 profile" evidence="8">
    <location>
        <begin position="52"/>
        <end position="353"/>
    </location>
</feature>
<keyword evidence="4 7" id="KW-0472">Membrane</keyword>
<evidence type="ECO:0000259" key="8">
    <source>
        <dbReference type="PROSITE" id="PS50262"/>
    </source>
</evidence>
<protein>
    <submittedName>
        <fullName evidence="10">G-protein coupled receptor daf-37</fullName>
    </submittedName>
</protein>
<dbReference type="InParanoid" id="A0A1S3HQ01"/>
<keyword evidence="9" id="KW-1185">Reference proteome</keyword>
<keyword evidence="2 5" id="KW-0812">Transmembrane</keyword>
<keyword evidence="5" id="KW-0807">Transducer</keyword>
<dbReference type="PROSITE" id="PS50262">
    <property type="entry name" value="G_PROTEIN_RECEP_F1_2"/>
    <property type="match status" value="1"/>
</dbReference>
<dbReference type="KEGG" id="lak:106157158"/>
<evidence type="ECO:0000256" key="6">
    <source>
        <dbReference type="SAM" id="MobiDB-lite"/>
    </source>
</evidence>
<sequence>MMDPHEDYTDFSFSLDKHIHNTTDGVLYPETILTRTLWKVVPIVLLVFGTFGNLASLMVMTRKVLRETPVGILLATLAVSDLVVLWVGLMRHILRAYGVVELRYISTFACHITRFLTYFSMDFSAWVLVAVTVDRFIAVCMPTRAVDLCTVRKAALSLMVIAALITAKTMHVFWTRGSENVTLDGNVTVIYVCGYTSDGDRYFWQHVLPWVVFCIYVSGPFLTMIVLNILIIKGLFKIEQRRWRLSNRSTETGTGNGLLDHYPSDRNADGHTAGRRSDQQEGPLLPVRSLTIMLLAVSISFLLLSFPAFINRMVQSYWKRDIASAREKARLDLTEVMVLMLNYTNHSINFFLYCLTGRRFRKELKLCFRDVMRCN</sequence>
<evidence type="ECO:0000256" key="7">
    <source>
        <dbReference type="SAM" id="Phobius"/>
    </source>
</evidence>
<keyword evidence="5" id="KW-0297">G-protein coupled receptor</keyword>
<comment type="subcellular location">
    <subcellularLocation>
        <location evidence="1">Membrane</location>
    </subcellularLocation>
</comment>
<dbReference type="SMART" id="SM01381">
    <property type="entry name" value="7TM_GPCR_Srsx"/>
    <property type="match status" value="1"/>
</dbReference>
<dbReference type="GO" id="GO:0016020">
    <property type="term" value="C:membrane"/>
    <property type="evidence" value="ECO:0007669"/>
    <property type="project" value="UniProtKB-SubCell"/>
</dbReference>
<dbReference type="OrthoDB" id="9990906at2759"/>
<feature type="region of interest" description="Disordered" evidence="6">
    <location>
        <begin position="254"/>
        <end position="280"/>
    </location>
</feature>
<keyword evidence="5 10" id="KW-0675">Receptor</keyword>